<evidence type="ECO:0000313" key="1">
    <source>
        <dbReference type="EMBL" id="SDG62511.1"/>
    </source>
</evidence>
<gene>
    <name evidence="1" type="ORF">SAMN05660686_05058</name>
</gene>
<accession>A0A8G2BMY7</accession>
<dbReference type="EMBL" id="FNBW01000043">
    <property type="protein sequence ID" value="SDG62511.1"/>
    <property type="molecule type" value="Genomic_DNA"/>
</dbReference>
<evidence type="ECO:0000313" key="2">
    <source>
        <dbReference type="Proteomes" id="UP000198615"/>
    </source>
</evidence>
<dbReference type="Proteomes" id="UP000198615">
    <property type="component" value="Unassembled WGS sequence"/>
</dbReference>
<dbReference type="Gene3D" id="3.30.450.20">
    <property type="entry name" value="PAS domain"/>
    <property type="match status" value="1"/>
</dbReference>
<dbReference type="AlphaFoldDB" id="A0A8G2BMY7"/>
<comment type="caution">
    <text evidence="1">The sequence shown here is derived from an EMBL/GenBank/DDBJ whole genome shotgun (WGS) entry which is preliminary data.</text>
</comment>
<keyword evidence="2" id="KW-1185">Reference proteome</keyword>
<sequence length="74" mass="8267">MVEVMPVNVMVCDIKTFDVLYANKATIETLRSIEHALPIKAKDLVGSSIDVFHKNPSHQRGMLANEHNLPDLLP</sequence>
<organism evidence="1 2">
    <name type="scientific">Thalassobaculum litoreum DSM 18839</name>
    <dbReference type="NCBI Taxonomy" id="1123362"/>
    <lineage>
        <taxon>Bacteria</taxon>
        <taxon>Pseudomonadati</taxon>
        <taxon>Pseudomonadota</taxon>
        <taxon>Alphaproteobacteria</taxon>
        <taxon>Rhodospirillales</taxon>
        <taxon>Thalassobaculaceae</taxon>
        <taxon>Thalassobaculum</taxon>
    </lineage>
</organism>
<protein>
    <submittedName>
        <fullName evidence="1">Methyl-accepting chemotaxis protein</fullName>
    </submittedName>
</protein>
<proteinExistence type="predicted"/>
<reference evidence="1 2" key="1">
    <citation type="submission" date="2016-10" db="EMBL/GenBank/DDBJ databases">
        <authorList>
            <person name="Varghese N."/>
            <person name="Submissions S."/>
        </authorList>
    </citation>
    <scope>NUCLEOTIDE SEQUENCE [LARGE SCALE GENOMIC DNA]</scope>
    <source>
        <strain evidence="1 2">DSM 18839</strain>
    </source>
</reference>
<name>A0A8G2BMY7_9PROT</name>